<proteinExistence type="predicted"/>
<feature type="signal peptide" evidence="1">
    <location>
        <begin position="1"/>
        <end position="18"/>
    </location>
</feature>
<accession>A0A8T9SZ19</accession>
<dbReference type="KEGG" id="haei:MUN82_05960"/>
<sequence length="185" mass="21085">MKHYLLLLAGVISFEASAQMLPGTPRKKYLRPKKDEECAYVLNVTKNTDEDAEISASVTRLAYRPYAELLTEITELRRLNNWADSTYQRRFQALPAGGMLVVTMYRRGAQNADPALLSVTARDKAGKELLTIPALPEGQGRFWNRDLYMSKQSISFVKIEDQQLVYVTLNDAKLKQDFEYIVSTQ</sequence>
<evidence type="ECO:0000256" key="1">
    <source>
        <dbReference type="SAM" id="SignalP"/>
    </source>
</evidence>
<feature type="chain" id="PRO_5035800459" evidence="1">
    <location>
        <begin position="19"/>
        <end position="185"/>
    </location>
</feature>
<dbReference type="RefSeq" id="WP_245095748.1">
    <property type="nucleotide sequence ID" value="NZ_CP095053.1"/>
</dbReference>
<keyword evidence="3" id="KW-1185">Reference proteome</keyword>
<reference evidence="2 3" key="1">
    <citation type="submission" date="2022-04" db="EMBL/GenBank/DDBJ databases">
        <title>Hymenobacter sp. isolated from the air.</title>
        <authorList>
            <person name="Won M."/>
            <person name="Lee C.-M."/>
            <person name="Woen H.-Y."/>
            <person name="Kwon S.-W."/>
        </authorList>
    </citation>
    <scope>NUCLEOTIDE SEQUENCE [LARGE SCALE GENOMIC DNA]</scope>
    <source>
        <strain evidence="3">5413 J-13</strain>
    </source>
</reference>
<dbReference type="EMBL" id="CP095053">
    <property type="protein sequence ID" value="UOR06641.1"/>
    <property type="molecule type" value="Genomic_DNA"/>
</dbReference>
<dbReference type="AlphaFoldDB" id="A0A8T9SZ19"/>
<protein>
    <submittedName>
        <fullName evidence="2">Uncharacterized protein</fullName>
    </submittedName>
</protein>
<organism evidence="2 3">
    <name type="scientific">Hymenobacter aerilatus</name>
    <dbReference type="NCBI Taxonomy" id="2932251"/>
    <lineage>
        <taxon>Bacteria</taxon>
        <taxon>Pseudomonadati</taxon>
        <taxon>Bacteroidota</taxon>
        <taxon>Cytophagia</taxon>
        <taxon>Cytophagales</taxon>
        <taxon>Hymenobacteraceae</taxon>
        <taxon>Hymenobacter</taxon>
    </lineage>
</organism>
<evidence type="ECO:0000313" key="2">
    <source>
        <dbReference type="EMBL" id="UOR06641.1"/>
    </source>
</evidence>
<name>A0A8T9SZ19_9BACT</name>
<evidence type="ECO:0000313" key="3">
    <source>
        <dbReference type="Proteomes" id="UP000829925"/>
    </source>
</evidence>
<dbReference type="Proteomes" id="UP000829925">
    <property type="component" value="Chromosome"/>
</dbReference>
<gene>
    <name evidence="2" type="ORF">MUN82_05960</name>
</gene>
<keyword evidence="1" id="KW-0732">Signal</keyword>